<evidence type="ECO:0000313" key="11">
    <source>
        <dbReference type="EMBL" id="MDM8196432.1"/>
    </source>
</evidence>
<evidence type="ECO:0000256" key="4">
    <source>
        <dbReference type="ARBA" id="ARBA00023098"/>
    </source>
</evidence>
<dbReference type="InterPro" id="IPR029132">
    <property type="entry name" value="CBAH/NAAA_C"/>
</dbReference>
<dbReference type="PANTHER" id="PTHR35527">
    <property type="entry name" value="CHOLOYLGLYCINE HYDROLASE"/>
    <property type="match status" value="1"/>
</dbReference>
<dbReference type="Proteomes" id="UP001529275">
    <property type="component" value="Unassembled WGS sequence"/>
</dbReference>
<evidence type="ECO:0000259" key="10">
    <source>
        <dbReference type="Pfam" id="PF02275"/>
    </source>
</evidence>
<dbReference type="InterPro" id="IPR052193">
    <property type="entry name" value="Peptidase_C59"/>
</dbReference>
<sequence>MCTAFQLNGYFGRNLDLETTFGEQVVLTPRHYSFPLKNGTLFKNQYAMIGMATVMENYPLYAEAMNEKGLCMAGLYFPGNARYFPEQANKTNITPYELIPYILGQYQSVQEVKKVIDRFHLLDIPFHEKLPLAPLHWIIADQKESLILESTESGLQVYQDAFHILTNNPPYPYHQWNVHNYMHLTSSYPQDHLTDQSLKPYGNGFGTIGIPGDFSPASRFVKTLWLKENAVMSEKEEENISQIFHILDAVAMVKGSVKTAQNQDDYTVYSCCMSMNDGAYYYKTYENNQIHCIQMKNKVSASQLSIYPLNRQQNIQYQ</sequence>
<name>A0ABT7UJV4_9FIRM</name>
<feature type="domain" description="Choloylglycine hydrolase/NAAA C-terminal" evidence="10">
    <location>
        <begin position="6"/>
        <end position="297"/>
    </location>
</feature>
<evidence type="ECO:0000256" key="5">
    <source>
        <dbReference type="ARBA" id="ARBA00044769"/>
    </source>
</evidence>
<comment type="pathway">
    <text evidence="1">Lipid metabolism; bile acid biosynthesis.</text>
</comment>
<dbReference type="EC" id="3.5.1.24" evidence="5"/>
<reference evidence="12" key="1">
    <citation type="submission" date="2023-06" db="EMBL/GenBank/DDBJ databases">
        <title>Identification and characterization of horizontal gene transfer across gut microbiota members of farm animals based on homology search.</title>
        <authorList>
            <person name="Zeman M."/>
            <person name="Kubasova T."/>
            <person name="Jahodarova E."/>
            <person name="Nykrynova M."/>
            <person name="Rychlik I."/>
        </authorList>
    </citation>
    <scope>NUCLEOTIDE SEQUENCE [LARGE SCALE GENOMIC DNA]</scope>
    <source>
        <strain evidence="12">ET341</strain>
    </source>
</reference>
<comment type="catalytic activity">
    <reaction evidence="8">
        <text>cholate + taurine = taurocholate + H2O</text>
        <dbReference type="Rhea" id="RHEA:47108"/>
        <dbReference type="ChEBI" id="CHEBI:15377"/>
        <dbReference type="ChEBI" id="CHEBI:29747"/>
        <dbReference type="ChEBI" id="CHEBI:36257"/>
        <dbReference type="ChEBI" id="CHEBI:507393"/>
    </reaction>
    <physiologicalReaction direction="right-to-left" evidence="8">
        <dbReference type="Rhea" id="RHEA:47110"/>
    </physiologicalReaction>
</comment>
<evidence type="ECO:0000256" key="7">
    <source>
        <dbReference type="ARBA" id="ARBA00044806"/>
    </source>
</evidence>
<comment type="catalytic activity">
    <reaction evidence="9">
        <text>taurodeoxycholate + H2O = deoxycholate + taurine</text>
        <dbReference type="Rhea" id="RHEA:47556"/>
        <dbReference type="ChEBI" id="CHEBI:15377"/>
        <dbReference type="ChEBI" id="CHEBI:23614"/>
        <dbReference type="ChEBI" id="CHEBI:36261"/>
        <dbReference type="ChEBI" id="CHEBI:507393"/>
    </reaction>
    <physiologicalReaction direction="left-to-right" evidence="9">
        <dbReference type="Rhea" id="RHEA:47557"/>
    </physiologicalReaction>
</comment>
<keyword evidence="3 11" id="KW-0378">Hydrolase</keyword>
<evidence type="ECO:0000256" key="9">
    <source>
        <dbReference type="ARBA" id="ARBA00048897"/>
    </source>
</evidence>
<dbReference type="InterPro" id="IPR029055">
    <property type="entry name" value="Ntn_hydrolases_N"/>
</dbReference>
<dbReference type="EMBL" id="JAUDCK010000034">
    <property type="protein sequence ID" value="MDM8196432.1"/>
    <property type="molecule type" value="Genomic_DNA"/>
</dbReference>
<dbReference type="GO" id="GO:0045302">
    <property type="term" value="F:choloylglycine hydrolase activity"/>
    <property type="evidence" value="ECO:0007669"/>
    <property type="project" value="UniProtKB-EC"/>
</dbReference>
<dbReference type="RefSeq" id="WP_289528011.1">
    <property type="nucleotide sequence ID" value="NZ_JAUDCK010000034.1"/>
</dbReference>
<dbReference type="InterPro" id="IPR047711">
    <property type="entry name" value="CBAH"/>
</dbReference>
<keyword evidence="12" id="KW-1185">Reference proteome</keyword>
<accession>A0ABT7UJV4</accession>
<dbReference type="NCBIfam" id="NF038245">
    <property type="entry name" value="bile_salt_hydro"/>
    <property type="match status" value="1"/>
</dbReference>
<dbReference type="CDD" id="cd00542">
    <property type="entry name" value="Ntn_PVA"/>
    <property type="match status" value="1"/>
</dbReference>
<evidence type="ECO:0000256" key="3">
    <source>
        <dbReference type="ARBA" id="ARBA00022801"/>
    </source>
</evidence>
<organism evidence="11 12">
    <name type="scientific">Massilimicrobiota timonensis</name>
    <dbReference type="NCBI Taxonomy" id="1776392"/>
    <lineage>
        <taxon>Bacteria</taxon>
        <taxon>Bacillati</taxon>
        <taxon>Bacillota</taxon>
        <taxon>Erysipelotrichia</taxon>
        <taxon>Erysipelotrichales</taxon>
        <taxon>Erysipelotrichaceae</taxon>
        <taxon>Massilimicrobiota</taxon>
    </lineage>
</organism>
<comment type="similarity">
    <text evidence="2">Belongs to the peptidase C59 family.</text>
</comment>
<keyword evidence="4" id="KW-0443">Lipid metabolism</keyword>
<evidence type="ECO:0000313" key="12">
    <source>
        <dbReference type="Proteomes" id="UP001529275"/>
    </source>
</evidence>
<evidence type="ECO:0000256" key="6">
    <source>
        <dbReference type="ARBA" id="ARBA00044804"/>
    </source>
</evidence>
<dbReference type="PANTHER" id="PTHR35527:SF2">
    <property type="entry name" value="HYDROLASE"/>
    <property type="match status" value="1"/>
</dbReference>
<evidence type="ECO:0000256" key="2">
    <source>
        <dbReference type="ARBA" id="ARBA00006625"/>
    </source>
</evidence>
<dbReference type="SUPFAM" id="SSF56235">
    <property type="entry name" value="N-terminal nucleophile aminohydrolases (Ntn hydrolases)"/>
    <property type="match status" value="1"/>
</dbReference>
<proteinExistence type="inferred from homology"/>
<evidence type="ECO:0000256" key="1">
    <source>
        <dbReference type="ARBA" id="ARBA00004860"/>
    </source>
</evidence>
<evidence type="ECO:0000256" key="8">
    <source>
        <dbReference type="ARBA" id="ARBA00047285"/>
    </source>
</evidence>
<comment type="caution">
    <text evidence="11">The sequence shown here is derived from an EMBL/GenBank/DDBJ whole genome shotgun (WGS) entry which is preliminary data.</text>
</comment>
<dbReference type="Gene3D" id="3.60.60.10">
    <property type="entry name" value="Penicillin V Acylase, Chain A"/>
    <property type="match status" value="1"/>
</dbReference>
<protein>
    <recommendedName>
        <fullName evidence="5">choloylglycine hydrolase</fullName>
        <ecNumber evidence="5">3.5.1.24</ecNumber>
    </recommendedName>
    <alternativeName>
        <fullName evidence="6">Bile salt hydrolase</fullName>
    </alternativeName>
    <alternativeName>
        <fullName evidence="7">Choloylglycine hydrolase</fullName>
    </alternativeName>
</protein>
<gene>
    <name evidence="11" type="primary">bsh</name>
    <name evidence="11" type="ORF">QUV98_08915</name>
</gene>
<dbReference type="Pfam" id="PF02275">
    <property type="entry name" value="CBAH"/>
    <property type="match status" value="1"/>
</dbReference>